<gene>
    <name evidence="4" type="ORF">HMPREF0762_01193</name>
</gene>
<dbReference type="Gene3D" id="3.40.630.10">
    <property type="entry name" value="Zn peptidases"/>
    <property type="match status" value="2"/>
</dbReference>
<keyword evidence="5" id="KW-1185">Reference proteome</keyword>
<feature type="domain" description="Peptidase M28" evidence="3">
    <location>
        <begin position="222"/>
        <end position="245"/>
    </location>
</feature>
<organism evidence="4 5">
    <name type="scientific">Slackia exigua (strain ATCC 700122 / DSM 15923 / CIP 105133 / JCM 11022 / KCTC 5966 / S-7)</name>
    <dbReference type="NCBI Taxonomy" id="649764"/>
    <lineage>
        <taxon>Bacteria</taxon>
        <taxon>Bacillati</taxon>
        <taxon>Actinomycetota</taxon>
        <taxon>Coriobacteriia</taxon>
        <taxon>Eggerthellales</taxon>
        <taxon>Eggerthellaceae</taxon>
        <taxon>Slackia</taxon>
    </lineage>
</organism>
<dbReference type="GO" id="GO:0006508">
    <property type="term" value="P:proteolysis"/>
    <property type="evidence" value="ECO:0007669"/>
    <property type="project" value="InterPro"/>
</dbReference>
<dbReference type="PANTHER" id="PTHR12147">
    <property type="entry name" value="METALLOPEPTIDASE M28 FAMILY MEMBER"/>
    <property type="match status" value="1"/>
</dbReference>
<dbReference type="OrthoDB" id="3169450at2"/>
<dbReference type="PANTHER" id="PTHR12147:SF26">
    <property type="entry name" value="PEPTIDASE M28 DOMAIN-CONTAINING PROTEIN"/>
    <property type="match status" value="1"/>
</dbReference>
<feature type="region of interest" description="Disordered" evidence="1">
    <location>
        <begin position="851"/>
        <end position="873"/>
    </location>
</feature>
<feature type="compositionally biased region" description="Low complexity" evidence="1">
    <location>
        <begin position="851"/>
        <end position="865"/>
    </location>
</feature>
<dbReference type="Proteomes" id="UP000006001">
    <property type="component" value="Unassembled WGS sequence"/>
</dbReference>
<keyword evidence="2" id="KW-0472">Membrane</keyword>
<evidence type="ECO:0000313" key="5">
    <source>
        <dbReference type="Proteomes" id="UP000006001"/>
    </source>
</evidence>
<dbReference type="Pfam" id="PF04389">
    <property type="entry name" value="Peptidase_M28"/>
    <property type="match status" value="1"/>
</dbReference>
<evidence type="ECO:0000256" key="2">
    <source>
        <dbReference type="SAM" id="Phobius"/>
    </source>
</evidence>
<dbReference type="EMBL" id="ACUX02000007">
    <property type="protein sequence ID" value="EEZ61119.1"/>
    <property type="molecule type" value="Genomic_DNA"/>
</dbReference>
<evidence type="ECO:0000256" key="1">
    <source>
        <dbReference type="SAM" id="MobiDB-lite"/>
    </source>
</evidence>
<feature type="compositionally biased region" description="Acidic residues" evidence="1">
    <location>
        <begin position="563"/>
        <end position="573"/>
    </location>
</feature>
<feature type="compositionally biased region" description="Basic and acidic residues" evidence="1">
    <location>
        <begin position="416"/>
        <end position="432"/>
    </location>
</feature>
<dbReference type="HOGENOM" id="CLU_290153_0_0_11"/>
<feature type="transmembrane region" description="Helical" evidence="2">
    <location>
        <begin position="161"/>
        <end position="183"/>
    </location>
</feature>
<dbReference type="AlphaFoldDB" id="D0WHF5"/>
<proteinExistence type="predicted"/>
<feature type="compositionally biased region" description="Basic and acidic residues" evidence="1">
    <location>
        <begin position="592"/>
        <end position="605"/>
    </location>
</feature>
<keyword evidence="2" id="KW-1133">Transmembrane helix</keyword>
<name>D0WHF5_SLAES</name>
<evidence type="ECO:0000313" key="4">
    <source>
        <dbReference type="EMBL" id="EEZ61119.1"/>
    </source>
</evidence>
<feature type="compositionally biased region" description="Polar residues" evidence="1">
    <location>
        <begin position="385"/>
        <end position="395"/>
    </location>
</feature>
<feature type="compositionally biased region" description="Basic and acidic residues" evidence="1">
    <location>
        <begin position="497"/>
        <end position="552"/>
    </location>
</feature>
<feature type="transmembrane region" description="Helical" evidence="2">
    <location>
        <begin position="189"/>
        <end position="211"/>
    </location>
</feature>
<reference evidence="4" key="1">
    <citation type="submission" date="2009-10" db="EMBL/GenBank/DDBJ databases">
        <authorList>
            <person name="Weinstock G."/>
            <person name="Sodergren E."/>
            <person name="Clifton S."/>
            <person name="Fulton L."/>
            <person name="Fulton B."/>
            <person name="Courtney L."/>
            <person name="Fronick C."/>
            <person name="Harrison M."/>
            <person name="Strong C."/>
            <person name="Farmer C."/>
            <person name="Delahaunty K."/>
            <person name="Markovic C."/>
            <person name="Hall O."/>
            <person name="Minx P."/>
            <person name="Tomlinson C."/>
            <person name="Mitreva M."/>
            <person name="Nelson J."/>
            <person name="Hou S."/>
            <person name="Wollam A."/>
            <person name="Pepin K.H."/>
            <person name="Johnson M."/>
            <person name="Bhonagiri V."/>
            <person name="Nash W.E."/>
            <person name="Warren W."/>
            <person name="Chinwalla A."/>
            <person name="Mardis E.R."/>
            <person name="Wilson R.K."/>
        </authorList>
    </citation>
    <scope>NUCLEOTIDE SEQUENCE [LARGE SCALE GENOMIC DNA]</scope>
    <source>
        <strain evidence="4">ATCC 700122</strain>
    </source>
</reference>
<protein>
    <recommendedName>
        <fullName evidence="3">Peptidase M28 domain-containing protein</fullName>
    </recommendedName>
</protein>
<dbReference type="InterPro" id="IPR045175">
    <property type="entry name" value="M28_fam"/>
</dbReference>
<feature type="compositionally biased region" description="Low complexity" evidence="1">
    <location>
        <begin position="433"/>
        <end position="450"/>
    </location>
</feature>
<keyword evidence="2" id="KW-0812">Transmembrane</keyword>
<dbReference type="GeneID" id="85007716"/>
<dbReference type="InterPro" id="IPR007484">
    <property type="entry name" value="Peptidase_M28"/>
</dbReference>
<dbReference type="eggNOG" id="COG2234">
    <property type="taxonomic scope" value="Bacteria"/>
</dbReference>
<comment type="caution">
    <text evidence="4">The sequence shown here is derived from an EMBL/GenBank/DDBJ whole genome shotgun (WGS) entry which is preliminary data.</text>
</comment>
<dbReference type="RefSeq" id="WP_006362449.1">
    <property type="nucleotide sequence ID" value="NZ_GG700630.1"/>
</dbReference>
<dbReference type="GO" id="GO:0008235">
    <property type="term" value="F:metalloexopeptidase activity"/>
    <property type="evidence" value="ECO:0007669"/>
    <property type="project" value="InterPro"/>
</dbReference>
<evidence type="ECO:0000259" key="3">
    <source>
        <dbReference type="Pfam" id="PF04389"/>
    </source>
</evidence>
<dbReference type="SUPFAM" id="SSF53187">
    <property type="entry name" value="Zn-dependent exopeptidases"/>
    <property type="match status" value="1"/>
</dbReference>
<dbReference type="STRING" id="649764.HMPREF0762_01193"/>
<sequence length="1065" mass="112124">MTNLIDHVAYLSDEIGPRPSGTEEEQQAAIYIMDRLQKDAHLPVEVEDFASSTDSSLPSLICYGAMLVAGVLAVLVQVAIIPAAILALVAFSLFALEFFDHPVLSRFFKNGVSQNVVATYRPPRRAHAAGSRRRKVILVAHYDSGKVHPEYRSGFVKILKYLQIASHVAMALAALLIILRALFFRDADGAGIGVFNALLIIALVAILLPVVRLGYGHIAAYNDGANDNASGVAVLLEVARRIGNGMVSSTPRPMDGIVHDEEALRAEGLVGPNTALVYYEDASPEEELAAAKAAIAALTGKPVAGAAESYDIARNLVHVTDVASIPTPSERESDESLQDARAEDAADTAVPTEASSGAAAAEPDADAESESTDKAVGGMPEPSESLAQPVSSALTASPHKEPAEVPEWYAKATARARKEAEESTGKVERSRYAEIPVVPAAESPAVASDAIHAEEPCTTPVSDSTDDAPETPGQAPSDAVSSRAEETDIAPAGTDEMDSRADSEGAGEQEIHAEETAIDERAADVREEDTAVSEAADRDETVSPDETDKPDEPVEEGQASSSDDSEAAEEEPLPVDPLARTQKLPASVSAERSAELADRAKKERVSVAYDDSLRPAADLGATSIMNPVAAAASAQDNAMHVFEIPRISPAPTAAEPLSSFDDLRQRAPLASATESVSKAAAKDLLSTLPPIEDPKSSADATAKIEINRAGTFAAASATGAFEPLGDELVGGLAPEDLYIDDADDSALDEDYSETGAIVGEGYVDMPKSRIGRFFDRFRKPKEPEESTSDWLGVGEDFNARDAGKARGGWDSFKDDDDWKGGAFSDLRARIAGRMAHDDQVLYSDEELAGAEAPDAPSDADAVALDGAPDGTTQAMLPLTDADTHEPLSETAVAQAASPAEQDAAAHADEIDQVYSFAAGDINTEIWFVALGSQVDSNEGIRAFLSRHAAEMRGAVIVNLEALGAGEVSYVEKEGAVLQSSSSSRMKRYLRRAGQSLGVSIKGASIEWKDSASSYALRHHMQGIGIVGMEGDKPAGCGEAGDTVEAVDPALLSQNTDVVIELLKNI</sequence>
<feature type="region of interest" description="Disordered" evidence="1">
    <location>
        <begin position="323"/>
        <end position="607"/>
    </location>
</feature>
<feature type="compositionally biased region" description="Low complexity" evidence="1">
    <location>
        <begin position="353"/>
        <end position="362"/>
    </location>
</feature>
<feature type="transmembrane region" description="Helical" evidence="2">
    <location>
        <begin position="63"/>
        <end position="96"/>
    </location>
</feature>
<accession>D0WHF5</accession>